<name>A0ABV3CAP2_9ACTN</name>
<reference evidence="2 3" key="1">
    <citation type="submission" date="2024-06" db="EMBL/GenBank/DDBJ databases">
        <title>The Natural Products Discovery Center: Release of the First 8490 Sequenced Strains for Exploring Actinobacteria Biosynthetic Diversity.</title>
        <authorList>
            <person name="Kalkreuter E."/>
            <person name="Kautsar S.A."/>
            <person name="Yang D."/>
            <person name="Bader C.D."/>
            <person name="Teijaro C.N."/>
            <person name="Fluegel L."/>
            <person name="Davis C.M."/>
            <person name="Simpson J.R."/>
            <person name="Lauterbach L."/>
            <person name="Steele A.D."/>
            <person name="Gui C."/>
            <person name="Meng S."/>
            <person name="Li G."/>
            <person name="Viehrig K."/>
            <person name="Ye F."/>
            <person name="Su P."/>
            <person name="Kiefer A.F."/>
            <person name="Nichols A."/>
            <person name="Cepeda A.J."/>
            <person name="Yan W."/>
            <person name="Fan B."/>
            <person name="Jiang Y."/>
            <person name="Adhikari A."/>
            <person name="Zheng C.-J."/>
            <person name="Schuster L."/>
            <person name="Cowan T.M."/>
            <person name="Smanski M.J."/>
            <person name="Chevrette M.G."/>
            <person name="De Carvalho L.P.S."/>
            <person name="Shen B."/>
        </authorList>
    </citation>
    <scope>NUCLEOTIDE SEQUENCE [LARGE SCALE GENOMIC DNA]</scope>
    <source>
        <strain evidence="2 3">NPDC045974</strain>
    </source>
</reference>
<comment type="caution">
    <text evidence="2">The sequence shown here is derived from an EMBL/GenBank/DDBJ whole genome shotgun (WGS) entry which is preliminary data.</text>
</comment>
<sequence>MSDVSVRRATVDDRPVVERLWLMFRHDMSEFSEVLPFPDGTFRKERLEAAFTDADWAPYLLTSGDRPVGLAVVRALAEPTRVLNSFFVVRGARRAGIGLSAVQQVVAGHPGPWEVAFQDTNAAAVSFWRRVATEVAGEAWSEERRPVPGRPDLPPDVWISFRAGADVGVGVGVGARPGDGRTS</sequence>
<dbReference type="EMBL" id="JBEZAE010000009">
    <property type="protein sequence ID" value="MEU7071846.1"/>
    <property type="molecule type" value="Genomic_DNA"/>
</dbReference>
<accession>A0ABV3CAP2</accession>
<evidence type="ECO:0000313" key="2">
    <source>
        <dbReference type="EMBL" id="MEU7071846.1"/>
    </source>
</evidence>
<protein>
    <submittedName>
        <fullName evidence="2">GNAT family N-acetyltransferase</fullName>
    </submittedName>
</protein>
<dbReference type="Gene3D" id="3.40.630.30">
    <property type="match status" value="1"/>
</dbReference>
<dbReference type="InterPro" id="IPR016181">
    <property type="entry name" value="Acyl_CoA_acyltransferase"/>
</dbReference>
<proteinExistence type="predicted"/>
<dbReference type="PROSITE" id="PS51186">
    <property type="entry name" value="GNAT"/>
    <property type="match status" value="1"/>
</dbReference>
<organism evidence="2 3">
    <name type="scientific">Streptomyces narbonensis</name>
    <dbReference type="NCBI Taxonomy" id="67333"/>
    <lineage>
        <taxon>Bacteria</taxon>
        <taxon>Bacillati</taxon>
        <taxon>Actinomycetota</taxon>
        <taxon>Actinomycetes</taxon>
        <taxon>Kitasatosporales</taxon>
        <taxon>Streptomycetaceae</taxon>
        <taxon>Streptomyces</taxon>
    </lineage>
</organism>
<dbReference type="SUPFAM" id="SSF55729">
    <property type="entry name" value="Acyl-CoA N-acyltransferases (Nat)"/>
    <property type="match status" value="1"/>
</dbReference>
<dbReference type="InterPro" id="IPR000182">
    <property type="entry name" value="GNAT_dom"/>
</dbReference>
<evidence type="ECO:0000313" key="3">
    <source>
        <dbReference type="Proteomes" id="UP001551329"/>
    </source>
</evidence>
<gene>
    <name evidence="2" type="ORF">AB0A88_17125</name>
</gene>
<dbReference type="Proteomes" id="UP001551329">
    <property type="component" value="Unassembled WGS sequence"/>
</dbReference>
<dbReference type="RefSeq" id="WP_358470700.1">
    <property type="nucleotide sequence ID" value="NZ_JBEZAE010000009.1"/>
</dbReference>
<feature type="domain" description="N-acetyltransferase" evidence="1">
    <location>
        <begin position="4"/>
        <end position="164"/>
    </location>
</feature>
<keyword evidence="3" id="KW-1185">Reference proteome</keyword>
<evidence type="ECO:0000259" key="1">
    <source>
        <dbReference type="PROSITE" id="PS51186"/>
    </source>
</evidence>